<dbReference type="InterPro" id="IPR041698">
    <property type="entry name" value="Methyltransf_25"/>
</dbReference>
<dbReference type="Gene3D" id="3.40.50.150">
    <property type="entry name" value="Vaccinia Virus protein VP39"/>
    <property type="match status" value="1"/>
</dbReference>
<proteinExistence type="predicted"/>
<dbReference type="AlphaFoldDB" id="A0AAJ2N5E6"/>
<dbReference type="PANTHER" id="PTHR43861">
    <property type="entry name" value="TRANS-ACONITATE 2-METHYLTRANSFERASE-RELATED"/>
    <property type="match status" value="1"/>
</dbReference>
<feature type="domain" description="Methyltransferase" evidence="2">
    <location>
        <begin position="39"/>
        <end position="129"/>
    </location>
</feature>
<dbReference type="Pfam" id="PF13649">
    <property type="entry name" value="Methyltransf_25"/>
    <property type="match status" value="1"/>
</dbReference>
<dbReference type="Proteomes" id="UP001250538">
    <property type="component" value="Unassembled WGS sequence"/>
</dbReference>
<dbReference type="SUPFAM" id="SSF53335">
    <property type="entry name" value="S-adenosyl-L-methionine-dependent methyltransferases"/>
    <property type="match status" value="1"/>
</dbReference>
<keyword evidence="3" id="KW-0489">Methyltransferase</keyword>
<name>A0AAJ2N5E6_9BACL</name>
<gene>
    <name evidence="3" type="ORF">RQP50_15565</name>
</gene>
<evidence type="ECO:0000259" key="2">
    <source>
        <dbReference type="Pfam" id="PF13649"/>
    </source>
</evidence>
<organism evidence="3 4">
    <name type="scientific">Paenibacillus suaedae</name>
    <dbReference type="NCBI Taxonomy" id="3077233"/>
    <lineage>
        <taxon>Bacteria</taxon>
        <taxon>Bacillati</taxon>
        <taxon>Bacillota</taxon>
        <taxon>Bacilli</taxon>
        <taxon>Bacillales</taxon>
        <taxon>Paenibacillaceae</taxon>
        <taxon>Paenibacillus</taxon>
    </lineage>
</organism>
<keyword evidence="4" id="KW-1185">Reference proteome</keyword>
<accession>A0AAJ2N5E6</accession>
<dbReference type="PANTHER" id="PTHR43861:SF3">
    <property type="entry name" value="PUTATIVE (AFU_ORTHOLOGUE AFUA_2G14390)-RELATED"/>
    <property type="match status" value="1"/>
</dbReference>
<dbReference type="EC" id="2.1.-.-" evidence="3"/>
<comment type="caution">
    <text evidence="3">The sequence shown here is derived from an EMBL/GenBank/DDBJ whole genome shotgun (WGS) entry which is preliminary data.</text>
</comment>
<evidence type="ECO:0000256" key="1">
    <source>
        <dbReference type="ARBA" id="ARBA00022679"/>
    </source>
</evidence>
<dbReference type="GO" id="GO:0032259">
    <property type="term" value="P:methylation"/>
    <property type="evidence" value="ECO:0007669"/>
    <property type="project" value="UniProtKB-KW"/>
</dbReference>
<keyword evidence="1 3" id="KW-0808">Transferase</keyword>
<reference evidence="4" key="1">
    <citation type="submission" date="2023-09" db="EMBL/GenBank/DDBJ databases">
        <title>Paenibacillus sp. chi10 Genome sequencing and assembly.</title>
        <authorList>
            <person name="Kim I."/>
        </authorList>
    </citation>
    <scope>NUCLEOTIDE SEQUENCE [LARGE SCALE GENOMIC DNA]</scope>
    <source>
        <strain evidence="4">chi10</strain>
    </source>
</reference>
<dbReference type="CDD" id="cd02440">
    <property type="entry name" value="AdoMet_MTases"/>
    <property type="match status" value="1"/>
</dbReference>
<evidence type="ECO:0000313" key="4">
    <source>
        <dbReference type="Proteomes" id="UP001250538"/>
    </source>
</evidence>
<protein>
    <submittedName>
        <fullName evidence="3">Class I SAM-dependent methyltransferase</fullName>
        <ecNumber evidence="3">2.1.-.-</ecNumber>
    </submittedName>
</protein>
<sequence>MNIPWNERYGSAEYYYGEEPNAFIREQAHHLDNCRNIVAFAEGEGRNAVYLARAGHQVTAIDYSENGLIKTEKLAHKYNVRVHTKQANLLTDHIAQQEYDAAIMVFGHFHQRDQGLIVNNLKQAVKPGGIIMLEVYSKMQLRYGTGGPPDIEMLYDPAEMLAWCKELEVLHFYYGEQNRVEGKGHTGLAHVIQVIARHHSATI</sequence>
<dbReference type="InterPro" id="IPR029063">
    <property type="entry name" value="SAM-dependent_MTases_sf"/>
</dbReference>
<dbReference type="EMBL" id="JAVYAA010000003">
    <property type="protein sequence ID" value="MDT8977655.1"/>
    <property type="molecule type" value="Genomic_DNA"/>
</dbReference>
<evidence type="ECO:0000313" key="3">
    <source>
        <dbReference type="EMBL" id="MDT8977655.1"/>
    </source>
</evidence>
<dbReference type="GO" id="GO:0008168">
    <property type="term" value="F:methyltransferase activity"/>
    <property type="evidence" value="ECO:0007669"/>
    <property type="project" value="UniProtKB-KW"/>
</dbReference>
<dbReference type="RefSeq" id="WP_315745958.1">
    <property type="nucleotide sequence ID" value="NZ_JAVYAA010000003.1"/>
</dbReference>